<keyword evidence="2" id="KW-1185">Reference proteome</keyword>
<sequence length="194" mass="22669">PSNTLSFILYYVSNNPEIEQNILDEIEKVFGHGSDFNINYEELCKLEYIEAVIKEVLRVKPATATISRFSENSDQIYNYKIPASTQLVINVIGLHMNPKYWDEPTKFNPSRFLSSNSNYNKNTKDEVFNKNSYMYFGGGLRMCPGKQLAMIQLKMLVVLLYSKYKFDIITKDPLTRDNINTQCRELKIRIKHRM</sequence>
<protein>
    <submittedName>
        <fullName evidence="1">3475_t:CDS:1</fullName>
    </submittedName>
</protein>
<proteinExistence type="predicted"/>
<gene>
    <name evidence="1" type="ORF">SCALOS_LOCUS5126</name>
</gene>
<dbReference type="EMBL" id="CAJVPM010007862">
    <property type="protein sequence ID" value="CAG8549530.1"/>
    <property type="molecule type" value="Genomic_DNA"/>
</dbReference>
<reference evidence="1" key="1">
    <citation type="submission" date="2021-06" db="EMBL/GenBank/DDBJ databases">
        <authorList>
            <person name="Kallberg Y."/>
            <person name="Tangrot J."/>
            <person name="Rosling A."/>
        </authorList>
    </citation>
    <scope>NUCLEOTIDE SEQUENCE</scope>
    <source>
        <strain evidence="1">AU212A</strain>
    </source>
</reference>
<dbReference type="Proteomes" id="UP000789860">
    <property type="component" value="Unassembled WGS sequence"/>
</dbReference>
<organism evidence="1 2">
    <name type="scientific">Scutellospora calospora</name>
    <dbReference type="NCBI Taxonomy" id="85575"/>
    <lineage>
        <taxon>Eukaryota</taxon>
        <taxon>Fungi</taxon>
        <taxon>Fungi incertae sedis</taxon>
        <taxon>Mucoromycota</taxon>
        <taxon>Glomeromycotina</taxon>
        <taxon>Glomeromycetes</taxon>
        <taxon>Diversisporales</taxon>
        <taxon>Gigasporaceae</taxon>
        <taxon>Scutellospora</taxon>
    </lineage>
</organism>
<comment type="caution">
    <text evidence="1">The sequence shown here is derived from an EMBL/GenBank/DDBJ whole genome shotgun (WGS) entry which is preliminary data.</text>
</comment>
<accession>A0ACA9LTA0</accession>
<evidence type="ECO:0000313" key="1">
    <source>
        <dbReference type="EMBL" id="CAG8549530.1"/>
    </source>
</evidence>
<name>A0ACA9LTA0_9GLOM</name>
<evidence type="ECO:0000313" key="2">
    <source>
        <dbReference type="Proteomes" id="UP000789860"/>
    </source>
</evidence>
<feature type="non-terminal residue" evidence="1">
    <location>
        <position position="1"/>
    </location>
</feature>